<keyword evidence="4" id="KW-1185">Reference proteome</keyword>
<dbReference type="InterPro" id="IPR036661">
    <property type="entry name" value="Luciferase-like_sf"/>
</dbReference>
<dbReference type="GO" id="GO:0005829">
    <property type="term" value="C:cytosol"/>
    <property type="evidence" value="ECO:0007669"/>
    <property type="project" value="TreeGrafter"/>
</dbReference>
<proteinExistence type="predicted"/>
<evidence type="ECO:0000313" key="4">
    <source>
        <dbReference type="Proteomes" id="UP001138793"/>
    </source>
</evidence>
<dbReference type="InterPro" id="IPR019949">
    <property type="entry name" value="CmoO-like"/>
</dbReference>
<organism evidence="3 4">
    <name type="scientific">Oceanobacillus polygoni</name>
    <dbReference type="NCBI Taxonomy" id="1235259"/>
    <lineage>
        <taxon>Bacteria</taxon>
        <taxon>Bacillati</taxon>
        <taxon>Bacillota</taxon>
        <taxon>Bacilli</taxon>
        <taxon>Bacillales</taxon>
        <taxon>Bacillaceae</taxon>
        <taxon>Oceanobacillus</taxon>
    </lineage>
</organism>
<dbReference type="SUPFAM" id="SSF51679">
    <property type="entry name" value="Bacterial luciferase-like"/>
    <property type="match status" value="1"/>
</dbReference>
<comment type="caution">
    <text evidence="3">The sequence shown here is derived from an EMBL/GenBank/DDBJ whole genome shotgun (WGS) entry which is preliminary data.</text>
</comment>
<accession>A0A9X0YPG0</accession>
<evidence type="ECO:0000256" key="1">
    <source>
        <dbReference type="ARBA" id="ARBA00007789"/>
    </source>
</evidence>
<dbReference type="InterPro" id="IPR050766">
    <property type="entry name" value="Bact_Lucif_Oxidored"/>
</dbReference>
<comment type="similarity">
    <text evidence="1">To bacterial alkanal monooxygenase alpha and beta chains.</text>
</comment>
<feature type="domain" description="Luciferase-like" evidence="2">
    <location>
        <begin position="1"/>
        <end position="295"/>
    </location>
</feature>
<dbReference type="InterPro" id="IPR011251">
    <property type="entry name" value="Luciferase-like_dom"/>
</dbReference>
<dbReference type="GO" id="GO:0016705">
    <property type="term" value="F:oxidoreductase activity, acting on paired donors, with incorporation or reduction of molecular oxygen"/>
    <property type="evidence" value="ECO:0007669"/>
    <property type="project" value="InterPro"/>
</dbReference>
<sequence length="326" mass="36245">MKLSILDQAPIAKGCTAKEALEASVELAQLADRLGYKRYWVAEHHDLEGLSSPAPDILLGIIGSQTQRIRLGSGAVLLPNYKPYNVAERYHVLATLFPGRVDLGIGRAPGGSAEVSIALAGNFLEKVKNMPKLLDELLHFINRDFPEENMFAKIAAAPLPEIKPTPWLLGTSEKSAHLAAEKELPYVFGHFMSDADGPAIVDSYFEKSAPNKAKAIVTVSVICADTTEEAERLAQSNLHWNVLRSKGEGKDGVPSIEEVEQYHYTKEEKKLVDKLKHNQIIGNPTQVKLELEMLQQRYDVDEFMIVTITHSYEARKRSYELLAEIL</sequence>
<dbReference type="PANTHER" id="PTHR30137">
    <property type="entry name" value="LUCIFERASE-LIKE MONOOXYGENASE"/>
    <property type="match status" value="1"/>
</dbReference>
<dbReference type="NCBIfam" id="TIGR03558">
    <property type="entry name" value="oxido_grp_1"/>
    <property type="match status" value="1"/>
</dbReference>
<gene>
    <name evidence="3" type="ORF">J2Z64_000757</name>
</gene>
<evidence type="ECO:0000313" key="3">
    <source>
        <dbReference type="EMBL" id="MBP2076545.1"/>
    </source>
</evidence>
<dbReference type="Gene3D" id="3.20.20.30">
    <property type="entry name" value="Luciferase-like domain"/>
    <property type="match status" value="1"/>
</dbReference>
<dbReference type="Proteomes" id="UP001138793">
    <property type="component" value="Unassembled WGS sequence"/>
</dbReference>
<dbReference type="OrthoDB" id="9780518at2"/>
<dbReference type="AlphaFoldDB" id="A0A9X0YPG0"/>
<protein>
    <submittedName>
        <fullName evidence="3">Luciferase family oxidoreductase group 1</fullName>
    </submittedName>
</protein>
<dbReference type="EMBL" id="JAGGMB010000002">
    <property type="protein sequence ID" value="MBP2076545.1"/>
    <property type="molecule type" value="Genomic_DNA"/>
</dbReference>
<dbReference type="CDD" id="cd00347">
    <property type="entry name" value="Flavin_utilizing_monoxygenases"/>
    <property type="match status" value="1"/>
</dbReference>
<name>A0A9X0YPG0_9BACI</name>
<evidence type="ECO:0000259" key="2">
    <source>
        <dbReference type="Pfam" id="PF00296"/>
    </source>
</evidence>
<dbReference type="RefSeq" id="WP_149474629.1">
    <property type="nucleotide sequence ID" value="NZ_JAGGMB010000002.1"/>
</dbReference>
<dbReference type="PANTHER" id="PTHR30137:SF20">
    <property type="entry name" value="N-ACETYL-S-ALKYLCYSTEINE MONOOXYGENASE"/>
    <property type="match status" value="1"/>
</dbReference>
<dbReference type="Pfam" id="PF00296">
    <property type="entry name" value="Bac_luciferase"/>
    <property type="match status" value="1"/>
</dbReference>
<dbReference type="FunFam" id="3.20.20.30:FF:000002">
    <property type="entry name" value="LLM class flavin-dependent oxidoreductase"/>
    <property type="match status" value="1"/>
</dbReference>
<reference evidence="3" key="1">
    <citation type="submission" date="2021-03" db="EMBL/GenBank/DDBJ databases">
        <title>Genomic Encyclopedia of Type Strains, Phase IV (KMG-IV): sequencing the most valuable type-strain genomes for metagenomic binning, comparative biology and taxonomic classification.</title>
        <authorList>
            <person name="Goeker M."/>
        </authorList>
    </citation>
    <scope>NUCLEOTIDE SEQUENCE</scope>
    <source>
        <strain evidence="3">DSM 107338</strain>
    </source>
</reference>